<protein>
    <submittedName>
        <fullName evidence="2">Alpha/beta hydrolase</fullName>
    </submittedName>
</protein>
<sequence>MTTGIAAREQVHRLTVAGYDFACRVRTASRPSPSTPIVLLGGALMDMHDWGQVEARLPADATVLTFDLPGFGSASRLDDVTATGYEIQAEAVLVALDHLGIGRVDLLGYCYGAGLACLLADRHADRVARVALSNVCEELPPETLELLTLAVDLVEQGRIAHLCEVICERTLGPRDRRALAEAITPGVQDALRLPHTAATLRRGLNAHSAVMRNARRITAPLLVVCGQHDVFTPARAGLDLAAGHGTARAVVLDTGHTPLLEDPEAFVAHVMGHFTSP</sequence>
<dbReference type="InterPro" id="IPR029058">
    <property type="entry name" value="AB_hydrolase_fold"/>
</dbReference>
<evidence type="ECO:0000313" key="3">
    <source>
        <dbReference type="Proteomes" id="UP001141259"/>
    </source>
</evidence>
<keyword evidence="2" id="KW-0378">Hydrolase</keyword>
<dbReference type="GO" id="GO:0016787">
    <property type="term" value="F:hydrolase activity"/>
    <property type="evidence" value="ECO:0007669"/>
    <property type="project" value="UniProtKB-KW"/>
</dbReference>
<evidence type="ECO:0000313" key="2">
    <source>
        <dbReference type="EMBL" id="MCS7476940.1"/>
    </source>
</evidence>
<dbReference type="SUPFAM" id="SSF53474">
    <property type="entry name" value="alpha/beta-Hydrolases"/>
    <property type="match status" value="1"/>
</dbReference>
<dbReference type="InterPro" id="IPR000073">
    <property type="entry name" value="AB_hydrolase_1"/>
</dbReference>
<organism evidence="2 3">
    <name type="scientific">Umezawaea endophytica</name>
    <dbReference type="NCBI Taxonomy" id="1654476"/>
    <lineage>
        <taxon>Bacteria</taxon>
        <taxon>Bacillati</taxon>
        <taxon>Actinomycetota</taxon>
        <taxon>Actinomycetes</taxon>
        <taxon>Pseudonocardiales</taxon>
        <taxon>Pseudonocardiaceae</taxon>
        <taxon>Umezawaea</taxon>
    </lineage>
</organism>
<evidence type="ECO:0000259" key="1">
    <source>
        <dbReference type="Pfam" id="PF00561"/>
    </source>
</evidence>
<dbReference type="EMBL" id="JANYMP010000003">
    <property type="protein sequence ID" value="MCS7476940.1"/>
    <property type="molecule type" value="Genomic_DNA"/>
</dbReference>
<dbReference type="PANTHER" id="PTHR43798">
    <property type="entry name" value="MONOACYLGLYCEROL LIPASE"/>
    <property type="match status" value="1"/>
</dbReference>
<dbReference type="RefSeq" id="WP_259622453.1">
    <property type="nucleotide sequence ID" value="NZ_JANYMP010000003.1"/>
</dbReference>
<feature type="domain" description="AB hydrolase-1" evidence="1">
    <location>
        <begin position="36"/>
        <end position="138"/>
    </location>
</feature>
<accession>A0A9X3AFA2</accession>
<reference evidence="2" key="1">
    <citation type="submission" date="2022-08" db="EMBL/GenBank/DDBJ databases">
        <authorList>
            <person name="Tistechok S."/>
            <person name="Samborskyy M."/>
            <person name="Roman I."/>
        </authorList>
    </citation>
    <scope>NUCLEOTIDE SEQUENCE</scope>
    <source>
        <strain evidence="2">DSM 103496</strain>
    </source>
</reference>
<keyword evidence="3" id="KW-1185">Reference proteome</keyword>
<dbReference type="PRINTS" id="PR00111">
    <property type="entry name" value="ABHYDROLASE"/>
</dbReference>
<dbReference type="Gene3D" id="3.40.50.1820">
    <property type="entry name" value="alpha/beta hydrolase"/>
    <property type="match status" value="1"/>
</dbReference>
<name>A0A9X3AFA2_9PSEU</name>
<comment type="caution">
    <text evidence="2">The sequence shown here is derived from an EMBL/GenBank/DDBJ whole genome shotgun (WGS) entry which is preliminary data.</text>
</comment>
<gene>
    <name evidence="2" type="ORF">NZH93_08735</name>
</gene>
<dbReference type="Proteomes" id="UP001141259">
    <property type="component" value="Unassembled WGS sequence"/>
</dbReference>
<dbReference type="AlphaFoldDB" id="A0A9X3AFA2"/>
<proteinExistence type="predicted"/>
<dbReference type="Pfam" id="PF00561">
    <property type="entry name" value="Abhydrolase_1"/>
    <property type="match status" value="1"/>
</dbReference>
<dbReference type="InterPro" id="IPR050266">
    <property type="entry name" value="AB_hydrolase_sf"/>
</dbReference>